<feature type="domain" description="DUF6590" evidence="3">
    <location>
        <begin position="610"/>
        <end position="684"/>
    </location>
</feature>
<dbReference type="PANTHER" id="PTHR10622">
    <property type="entry name" value="HET DOMAIN-CONTAINING PROTEIN"/>
    <property type="match status" value="1"/>
</dbReference>
<protein>
    <recommendedName>
        <fullName evidence="6">Heterokaryon incompatibility domain-containing protein</fullName>
    </recommendedName>
</protein>
<evidence type="ECO:0000256" key="1">
    <source>
        <dbReference type="SAM" id="MobiDB-lite"/>
    </source>
</evidence>
<dbReference type="AlphaFoldDB" id="A0AAN7VT75"/>
<gene>
    <name evidence="4" type="ORF">LTR97_011311</name>
</gene>
<dbReference type="InterPro" id="IPR046497">
    <property type="entry name" value="DUF6590"/>
</dbReference>
<dbReference type="Pfam" id="PF20233">
    <property type="entry name" value="DUF6590"/>
    <property type="match status" value="1"/>
</dbReference>
<accession>A0AAN7VT75</accession>
<dbReference type="PANTHER" id="PTHR10622:SF10">
    <property type="entry name" value="HET DOMAIN-CONTAINING PROTEIN"/>
    <property type="match status" value="1"/>
</dbReference>
<feature type="compositionally biased region" description="Polar residues" evidence="1">
    <location>
        <begin position="487"/>
        <end position="502"/>
    </location>
</feature>
<feature type="domain" description="Heterokaryon incompatibility" evidence="2">
    <location>
        <begin position="29"/>
        <end position="150"/>
    </location>
</feature>
<name>A0AAN7VT75_9PEZI</name>
<evidence type="ECO:0000313" key="5">
    <source>
        <dbReference type="Proteomes" id="UP001310594"/>
    </source>
</evidence>
<sequence>MAQPQSWPLRLIDVRTLQLQRVHDEAPPYAILSHTWDEDEILLQEWESGGAAMTLKKGYLKVVNACKKAEHDGFDWLWADTCCIDKMNNSELAESIQRMYAWYQNAEVCYAFLSDVDGGQALADDADSTHDKPVERVEQFRRSKYFTRAWDITGNHRLSDCTFAQRLSWASARQTKRIEDQAYSLLGILEVFMPAHYDEGPNAFMRLQKVLLSEEGGLTVLAWELNDIIQSASLLAPSIAYFQDCGDIEPELSSRSTAEYSFTNLGLSGHFPVTLKPTPVGGYVFTTLHCYRKSKPHEILALRLDGLHTPSGSDRVECYTSSGSKSATRVGTIHTHQQAVMMEITIRFLSADYPRAISVHDLHQLGEYPESNATSENWTESTDSRQATLQARQPFVGGIDPVGGDLYRAIDHSTVAFIGAGMGLTADPHQFARDFSTGSCPMPELSGLVSSNPGNDCSAAVSALVLDDNTNNINGKDVPDHVKTAPTAYSNLPDSRSPNSDMQMDDDHRKSVLVTNPIQSPMGSTETQVPIIIVTETNSTVTPAVQNSATGGTTRRGVGMVKGNANATAASRPLYDTEEEESLHRKFRLRKPDFFRVGPDTVLVASANQASRNLIICAPQAMPPEVPSHSENGMRAAAIRVNAENPEHIDPRSRLDYGKVHTVHHNIKVAEVGVVHPASLDDLLRQFEDVWLGLSTTRSSTATSIASVLHSDCQWVDMVRHMMRLLTQRGRSHAQAVNDVTERLAAAGCDKVSIMQWIVASLLPQDAAASVLYETLSEGDSSDDSDGDGGCRVNI</sequence>
<dbReference type="InterPro" id="IPR010730">
    <property type="entry name" value="HET"/>
</dbReference>
<evidence type="ECO:0000313" key="4">
    <source>
        <dbReference type="EMBL" id="KAK5692137.1"/>
    </source>
</evidence>
<proteinExistence type="predicted"/>
<comment type="caution">
    <text evidence="4">The sequence shown here is derived from an EMBL/GenBank/DDBJ whole genome shotgun (WGS) entry which is preliminary data.</text>
</comment>
<evidence type="ECO:0000259" key="3">
    <source>
        <dbReference type="Pfam" id="PF20233"/>
    </source>
</evidence>
<dbReference type="Pfam" id="PF06985">
    <property type="entry name" value="HET"/>
    <property type="match status" value="1"/>
</dbReference>
<reference evidence="4" key="1">
    <citation type="submission" date="2023-08" db="EMBL/GenBank/DDBJ databases">
        <title>Black Yeasts Isolated from many extreme environments.</title>
        <authorList>
            <person name="Coleine C."/>
            <person name="Stajich J.E."/>
            <person name="Selbmann L."/>
        </authorList>
    </citation>
    <scope>NUCLEOTIDE SEQUENCE</scope>
    <source>
        <strain evidence="4">CCFEE 5810</strain>
    </source>
</reference>
<organism evidence="4 5">
    <name type="scientific">Elasticomyces elasticus</name>
    <dbReference type="NCBI Taxonomy" id="574655"/>
    <lineage>
        <taxon>Eukaryota</taxon>
        <taxon>Fungi</taxon>
        <taxon>Dikarya</taxon>
        <taxon>Ascomycota</taxon>
        <taxon>Pezizomycotina</taxon>
        <taxon>Dothideomycetes</taxon>
        <taxon>Dothideomycetidae</taxon>
        <taxon>Mycosphaerellales</taxon>
        <taxon>Teratosphaeriaceae</taxon>
        <taxon>Elasticomyces</taxon>
    </lineage>
</organism>
<evidence type="ECO:0000259" key="2">
    <source>
        <dbReference type="Pfam" id="PF06985"/>
    </source>
</evidence>
<feature type="region of interest" description="Disordered" evidence="1">
    <location>
        <begin position="472"/>
        <end position="505"/>
    </location>
</feature>
<evidence type="ECO:0008006" key="6">
    <source>
        <dbReference type="Google" id="ProtNLM"/>
    </source>
</evidence>
<dbReference type="EMBL" id="JAVRQU010000020">
    <property type="protein sequence ID" value="KAK5692137.1"/>
    <property type="molecule type" value="Genomic_DNA"/>
</dbReference>
<dbReference type="Proteomes" id="UP001310594">
    <property type="component" value="Unassembled WGS sequence"/>
</dbReference>